<dbReference type="EMBL" id="SRXU01000013">
    <property type="protein sequence ID" value="TGX37325.1"/>
    <property type="molecule type" value="Genomic_DNA"/>
</dbReference>
<protein>
    <submittedName>
        <fullName evidence="1">Uncharacterized protein</fullName>
    </submittedName>
</protein>
<sequence length="193" mass="21917">MDGYFGNIPLPAVDLAAAPAGVIAEARERATIGVQQFRPRVLLLNMSAAQLQAIRYARSRTAWHRVVGYGTMGRHAIEEIDAFGLSWLQHCAYVYRYLEADPELRAARERLHQAGIVTRWMDEEEIALRSYAIAVQVDDASIAIVRALAKQEAGIVTPEASADYDRRFDLYLKQNYAEDWEAWRQRAPLVEWP</sequence>
<accession>A0A4S1W6M1</accession>
<name>A0A4S1W6M1_9SPHN</name>
<evidence type="ECO:0000313" key="2">
    <source>
        <dbReference type="Proteomes" id="UP000309848"/>
    </source>
</evidence>
<dbReference type="RefSeq" id="WP_135987490.1">
    <property type="nucleotide sequence ID" value="NZ_JAASQM010000001.1"/>
</dbReference>
<comment type="caution">
    <text evidence="1">The sequence shown here is derived from an EMBL/GenBank/DDBJ whole genome shotgun (WGS) entry which is preliminary data.</text>
</comment>
<organism evidence="1 2">
    <name type="scientific">Sphingomonas naasensis</name>
    <dbReference type="NCBI Taxonomy" id="1344951"/>
    <lineage>
        <taxon>Bacteria</taxon>
        <taxon>Pseudomonadati</taxon>
        <taxon>Pseudomonadota</taxon>
        <taxon>Alphaproteobacteria</taxon>
        <taxon>Sphingomonadales</taxon>
        <taxon>Sphingomonadaceae</taxon>
        <taxon>Sphingomonas</taxon>
    </lineage>
</organism>
<reference evidence="1 2" key="1">
    <citation type="submission" date="2019-04" db="EMBL/GenBank/DDBJ databases">
        <title>Sphingomonas psychrotolerans sp. nov., isolated from soil in the Tianshan Mountains, Xinjiang, China.</title>
        <authorList>
            <person name="Luo Y."/>
            <person name="Sheng H."/>
        </authorList>
    </citation>
    <scope>NUCLEOTIDE SEQUENCE [LARGE SCALE GENOMIC DNA]</scope>
    <source>
        <strain evidence="1 2">KIS18-15</strain>
    </source>
</reference>
<gene>
    <name evidence="1" type="ORF">E5A74_20495</name>
</gene>
<dbReference type="Proteomes" id="UP000309848">
    <property type="component" value="Unassembled WGS sequence"/>
</dbReference>
<proteinExistence type="predicted"/>
<dbReference type="AlphaFoldDB" id="A0A4S1W6M1"/>
<keyword evidence="2" id="KW-1185">Reference proteome</keyword>
<evidence type="ECO:0000313" key="1">
    <source>
        <dbReference type="EMBL" id="TGX37325.1"/>
    </source>
</evidence>